<gene>
    <name evidence="2" type="ORF">SCF082_LOCUS1342</name>
</gene>
<comment type="caution">
    <text evidence="2">The sequence shown here is derived from an EMBL/GenBank/DDBJ whole genome shotgun (WGS) entry which is preliminary data.</text>
</comment>
<protein>
    <submittedName>
        <fullName evidence="2">Uncharacterized protein</fullName>
    </submittedName>
</protein>
<reference evidence="2 3" key="1">
    <citation type="submission" date="2024-02" db="EMBL/GenBank/DDBJ databases">
        <authorList>
            <person name="Chen Y."/>
            <person name="Shah S."/>
            <person name="Dougan E. K."/>
            <person name="Thang M."/>
            <person name="Chan C."/>
        </authorList>
    </citation>
    <scope>NUCLEOTIDE SEQUENCE [LARGE SCALE GENOMIC DNA]</scope>
</reference>
<feature type="transmembrane region" description="Helical" evidence="1">
    <location>
        <begin position="7"/>
        <end position="26"/>
    </location>
</feature>
<dbReference type="EMBL" id="CAXAMM010000647">
    <property type="protein sequence ID" value="CAK8988319.1"/>
    <property type="molecule type" value="Genomic_DNA"/>
</dbReference>
<feature type="transmembrane region" description="Helical" evidence="1">
    <location>
        <begin position="87"/>
        <end position="107"/>
    </location>
</feature>
<evidence type="ECO:0000313" key="2">
    <source>
        <dbReference type="EMBL" id="CAK8988319.1"/>
    </source>
</evidence>
<keyword evidence="1" id="KW-1133">Transmembrane helix</keyword>
<keyword evidence="3" id="KW-1185">Reference proteome</keyword>
<name>A0ABP0HDM0_9DINO</name>
<dbReference type="Proteomes" id="UP001642464">
    <property type="component" value="Unassembled WGS sequence"/>
</dbReference>
<keyword evidence="1" id="KW-0472">Membrane</keyword>
<accession>A0ABP0HDM0</accession>
<evidence type="ECO:0000313" key="3">
    <source>
        <dbReference type="Proteomes" id="UP001642464"/>
    </source>
</evidence>
<sequence>MAVRSRLAGLMLVAAILSLFLNYAFVGPPVTGRQTRAPLRAVDELVKEEVKEEVTEEPVKEETKNEKDELFGLGEFFSTDLTSGGAFWLWLIVPSLVLFYVYLDLVFGERCGQATSYLNGGGAYCMSEPVLGGAFDKLAQTQIG</sequence>
<keyword evidence="1" id="KW-0812">Transmembrane</keyword>
<organism evidence="2 3">
    <name type="scientific">Durusdinium trenchii</name>
    <dbReference type="NCBI Taxonomy" id="1381693"/>
    <lineage>
        <taxon>Eukaryota</taxon>
        <taxon>Sar</taxon>
        <taxon>Alveolata</taxon>
        <taxon>Dinophyceae</taxon>
        <taxon>Suessiales</taxon>
        <taxon>Symbiodiniaceae</taxon>
        <taxon>Durusdinium</taxon>
    </lineage>
</organism>
<proteinExistence type="predicted"/>
<evidence type="ECO:0000256" key="1">
    <source>
        <dbReference type="SAM" id="Phobius"/>
    </source>
</evidence>